<evidence type="ECO:0000313" key="2">
    <source>
        <dbReference type="EMBL" id="TQJ04702.1"/>
    </source>
</evidence>
<keyword evidence="1" id="KW-0472">Membrane</keyword>
<sequence>MTPTRKVGLSGAVGALTVILVWILSGLGVDVPAEVSTAITSILMFAVGYRVPDKTNTELGAKR</sequence>
<keyword evidence="1" id="KW-0812">Transmembrane</keyword>
<dbReference type="EMBL" id="VFML01000001">
    <property type="protein sequence ID" value="TQJ04702.1"/>
    <property type="molecule type" value="Genomic_DNA"/>
</dbReference>
<evidence type="ECO:0008006" key="4">
    <source>
        <dbReference type="Google" id="ProtNLM"/>
    </source>
</evidence>
<accession>A0A542DNM4</accession>
<comment type="caution">
    <text evidence="2">The sequence shown here is derived from an EMBL/GenBank/DDBJ whole genome shotgun (WGS) entry which is preliminary data.</text>
</comment>
<proteinExistence type="predicted"/>
<feature type="transmembrane region" description="Helical" evidence="1">
    <location>
        <begin position="7"/>
        <end position="29"/>
    </location>
</feature>
<evidence type="ECO:0000256" key="1">
    <source>
        <dbReference type="SAM" id="Phobius"/>
    </source>
</evidence>
<evidence type="ECO:0000313" key="3">
    <source>
        <dbReference type="Proteomes" id="UP000320876"/>
    </source>
</evidence>
<protein>
    <recommendedName>
        <fullName evidence="4">Holin</fullName>
    </recommendedName>
</protein>
<feature type="transmembrane region" description="Helical" evidence="1">
    <location>
        <begin position="35"/>
        <end position="52"/>
    </location>
</feature>
<reference evidence="2 3" key="1">
    <citation type="submission" date="2019-06" db="EMBL/GenBank/DDBJ databases">
        <title>Sequencing the genomes of 1000 actinobacteria strains.</title>
        <authorList>
            <person name="Klenk H.-P."/>
        </authorList>
    </citation>
    <scope>NUCLEOTIDE SEQUENCE [LARGE SCALE GENOMIC DNA]</scope>
    <source>
        <strain evidence="2 3">DSM 45679</strain>
    </source>
</reference>
<keyword evidence="1" id="KW-1133">Transmembrane helix</keyword>
<keyword evidence="3" id="KW-1185">Reference proteome</keyword>
<organism evidence="2 3">
    <name type="scientific">Amycolatopsis cihanbeyliensis</name>
    <dbReference type="NCBI Taxonomy" id="1128664"/>
    <lineage>
        <taxon>Bacteria</taxon>
        <taxon>Bacillati</taxon>
        <taxon>Actinomycetota</taxon>
        <taxon>Actinomycetes</taxon>
        <taxon>Pseudonocardiales</taxon>
        <taxon>Pseudonocardiaceae</taxon>
        <taxon>Amycolatopsis</taxon>
    </lineage>
</organism>
<dbReference type="AlphaFoldDB" id="A0A542DNM4"/>
<dbReference type="OrthoDB" id="9935636at2"/>
<gene>
    <name evidence="2" type="ORF">FB471_4509</name>
</gene>
<dbReference type="Proteomes" id="UP000320876">
    <property type="component" value="Unassembled WGS sequence"/>
</dbReference>
<dbReference type="RefSeq" id="WP_142000350.1">
    <property type="nucleotide sequence ID" value="NZ_VFML01000001.1"/>
</dbReference>
<name>A0A542DNM4_AMYCI</name>